<dbReference type="Proteomes" id="UP000294325">
    <property type="component" value="Chromosome"/>
</dbReference>
<dbReference type="KEGG" id="nwr:E3U44_04365"/>
<organism evidence="2 3">
    <name type="scientific">Nitrosococcus wardiae</name>
    <dbReference type="NCBI Taxonomy" id="1814290"/>
    <lineage>
        <taxon>Bacteria</taxon>
        <taxon>Pseudomonadati</taxon>
        <taxon>Pseudomonadota</taxon>
        <taxon>Gammaproteobacteria</taxon>
        <taxon>Chromatiales</taxon>
        <taxon>Chromatiaceae</taxon>
        <taxon>Nitrosococcus</taxon>
    </lineage>
</organism>
<reference evidence="2 3" key="1">
    <citation type="submission" date="2019-03" db="EMBL/GenBank/DDBJ databases">
        <title>The genome sequence of Nitrosococcus wardiae strain D1FHST reveals the archetypal metabolic capacity of ammonia-oxidizing Gammaproteobacteria.</title>
        <authorList>
            <person name="Wang L."/>
            <person name="Lim C.K."/>
            <person name="Hanson T.E."/>
            <person name="Dang H."/>
            <person name="Klotz M.G."/>
        </authorList>
    </citation>
    <scope>NUCLEOTIDE SEQUENCE [LARGE SCALE GENOMIC DNA]</scope>
    <source>
        <strain evidence="2 3">D1FHS</strain>
    </source>
</reference>
<feature type="region of interest" description="Disordered" evidence="1">
    <location>
        <begin position="585"/>
        <end position="612"/>
    </location>
</feature>
<dbReference type="OrthoDB" id="784829at2"/>
<proteinExistence type="predicted"/>
<evidence type="ECO:0000313" key="3">
    <source>
        <dbReference type="Proteomes" id="UP000294325"/>
    </source>
</evidence>
<accession>A0A4P7BXI7</accession>
<evidence type="ECO:0008006" key="4">
    <source>
        <dbReference type="Google" id="ProtNLM"/>
    </source>
</evidence>
<protein>
    <recommendedName>
        <fullName evidence="4">ATP-binding protein</fullName>
    </recommendedName>
</protein>
<dbReference type="EMBL" id="CP038033">
    <property type="protein sequence ID" value="QBQ53830.1"/>
    <property type="molecule type" value="Genomic_DNA"/>
</dbReference>
<gene>
    <name evidence="2" type="ORF">E3U44_04365</name>
</gene>
<dbReference type="RefSeq" id="WP_134356840.1">
    <property type="nucleotide sequence ID" value="NZ_CP038033.1"/>
</dbReference>
<evidence type="ECO:0000256" key="1">
    <source>
        <dbReference type="SAM" id="MobiDB-lite"/>
    </source>
</evidence>
<keyword evidence="3" id="KW-1185">Reference proteome</keyword>
<feature type="compositionally biased region" description="Basic and acidic residues" evidence="1">
    <location>
        <begin position="585"/>
        <end position="609"/>
    </location>
</feature>
<dbReference type="AlphaFoldDB" id="A0A4P7BXI7"/>
<evidence type="ECO:0000313" key="2">
    <source>
        <dbReference type="EMBL" id="QBQ53830.1"/>
    </source>
</evidence>
<name>A0A4P7BXI7_9GAMM</name>
<sequence>MSEQTLFPIPIKKEDLPLDFDRAKEIAEGAIEAAKMDPGAPFEMEVVEALRLVAELDPAQYMRYRHQMKKAAGVLVTELDRAVKQGNHTASEQESIADAIVNLVKEAATLFHDPDGTCYASFEQNGHIETWALGSWGFNEWASFRFYTEFGKAPRDASLKDAIGTLSGIARFEGEEQEVSLRTAKHGEAYYIDLCDESWSAIEVTSSGWRTVANPPVRFRRTKTMKPLPMPIVGGDIRLLWRSINIPEDDRDLVLAWCLECFRSDTQFPILELSGEQGSGKSDTQSKLRDLIDPNDVNLRAAPSKVEDIFVGAGNNWLVSLNNLSRLTAAQQDAFCTLSTGGGYAGRALFTNKDESLIEAKRPVVFNGISALATAPDLVDRTLRIELPRIKQRRKSSAIEAEFEANKAAIFGGLLDLFVEALSKLPHVDIENLPRMADFAAFGEAIYHALGRKPGGFTEAYQAVQNRAVMSALESSPVSVAIQEYMSQHLHGFNGTVKRLLGELEYYRTLGEAWPKSPKGLADALRRQSPALRVVGIQVEFDKQHHHDGVHVNIKQRKTFFQEKDKTYNHVHDVHDVHAGKPDGDWAGEHREHGEHGFEAKNPHEKKISEPPPNRDCNECVHYLGRCECNAGQFHCPTFGNHPCSKFEAKKEGQR</sequence>